<comment type="caution">
    <text evidence="1">The sequence shown here is derived from an EMBL/GenBank/DDBJ whole genome shotgun (WGS) entry which is preliminary data.</text>
</comment>
<dbReference type="RefSeq" id="WP_286484662.1">
    <property type="nucleotide sequence ID" value="NZ_JACALR010000001.1"/>
</dbReference>
<evidence type="ECO:0000313" key="1">
    <source>
        <dbReference type="EMBL" id="MDM1549791.1"/>
    </source>
</evidence>
<reference evidence="1" key="2">
    <citation type="journal article" date="2022" name="Sci. Total Environ.">
        <title>Prevalence, transmission, and molecular epidemiology of tet(X)-positive bacteria among humans, animals, and environmental niches in China: An epidemiological, and genomic-based study.</title>
        <authorList>
            <person name="Dong N."/>
            <person name="Zeng Y."/>
            <person name="Cai C."/>
            <person name="Sun C."/>
            <person name="Lu J."/>
            <person name="Liu C."/>
            <person name="Zhou H."/>
            <person name="Sun Q."/>
            <person name="Shu L."/>
            <person name="Wang H."/>
            <person name="Wang Y."/>
            <person name="Wang S."/>
            <person name="Wu C."/>
            <person name="Chan E.W."/>
            <person name="Chen G."/>
            <person name="Shen Z."/>
            <person name="Chen S."/>
            <person name="Zhang R."/>
        </authorList>
    </citation>
    <scope>NUCLEOTIDE SEQUENCE</scope>
    <source>
        <strain evidence="1">210</strain>
    </source>
</reference>
<accession>A0AAW7DCX6</accession>
<name>A0AAW7DCX6_9FLAO</name>
<reference evidence="1" key="1">
    <citation type="submission" date="2020-06" db="EMBL/GenBank/DDBJ databases">
        <authorList>
            <person name="Dong N."/>
        </authorList>
    </citation>
    <scope>NUCLEOTIDE SEQUENCE</scope>
    <source>
        <strain evidence="1">210</strain>
    </source>
</reference>
<protein>
    <recommendedName>
        <fullName evidence="3">Fam-a protein</fullName>
    </recommendedName>
</protein>
<evidence type="ECO:0008006" key="3">
    <source>
        <dbReference type="Google" id="ProtNLM"/>
    </source>
</evidence>
<gene>
    <name evidence="1" type="ORF">HX095_00985</name>
</gene>
<dbReference type="Proteomes" id="UP001173578">
    <property type="component" value="Unassembled WGS sequence"/>
</dbReference>
<organism evidence="1 2">
    <name type="scientific">Empedobacter falsenii</name>
    <dbReference type="NCBI Taxonomy" id="343874"/>
    <lineage>
        <taxon>Bacteria</taxon>
        <taxon>Pseudomonadati</taxon>
        <taxon>Bacteroidota</taxon>
        <taxon>Flavobacteriia</taxon>
        <taxon>Flavobacteriales</taxon>
        <taxon>Weeksellaceae</taxon>
        <taxon>Empedobacter</taxon>
    </lineage>
</organism>
<dbReference type="AlphaFoldDB" id="A0AAW7DCX6"/>
<sequence length="279" mass="31999">MKHIIYTIIFFMQTIAYGQGGVGINTESPERSLDVNGNMRVTDFQNKTNDDNFKEILISNNNGDIDKQSKSSIFQSTEQQVEQQRAIYYSNNGGDITKEARCGKYSFAIDNNNIALIRLLINPNKNINVNFGLRRLERRVKLIGGHSANSGNGDYYYTNESRAFTIENWNVYQPIFNYPSEYNSITSPEMLDITNSTYTTTDFNNNNNSRNDKRGPAHMINNDFLKLHIVDSETGDLYKIHITRMLNNTNDKSEPLYGINLSNSGIRVITCERYYKQTK</sequence>
<dbReference type="EMBL" id="JACALR010000001">
    <property type="protein sequence ID" value="MDM1549791.1"/>
    <property type="molecule type" value="Genomic_DNA"/>
</dbReference>
<proteinExistence type="predicted"/>
<evidence type="ECO:0000313" key="2">
    <source>
        <dbReference type="Proteomes" id="UP001173578"/>
    </source>
</evidence>